<dbReference type="EMBL" id="LGRX02006146">
    <property type="protein sequence ID" value="KAK3277343.1"/>
    <property type="molecule type" value="Genomic_DNA"/>
</dbReference>
<keyword evidence="3" id="KW-1185">Reference proteome</keyword>
<dbReference type="AlphaFoldDB" id="A0AAE0GG64"/>
<name>A0AAE0GG64_9CHLO</name>
<sequence>MIESAPPHELAQAQLQTQLDVGFQVSAGAFTASQISVPSAAEQHVAQTARRPAVVGCGVSPFGFGVPAIGAVAVLSLLCISFAAGFVSIKVDARPINKPAIATLKPRTVPNVHLTEDALLYITSTGKALGMDDLPKLLKKRNTLPLALSRFEEAVDVASAQGRRAPGRG</sequence>
<evidence type="ECO:0000313" key="3">
    <source>
        <dbReference type="Proteomes" id="UP001190700"/>
    </source>
</evidence>
<keyword evidence="1" id="KW-0812">Transmembrane</keyword>
<protein>
    <submittedName>
        <fullName evidence="2">Uncharacterized protein</fullName>
    </submittedName>
</protein>
<keyword evidence="1" id="KW-1133">Transmembrane helix</keyword>
<organism evidence="2 3">
    <name type="scientific">Cymbomonas tetramitiformis</name>
    <dbReference type="NCBI Taxonomy" id="36881"/>
    <lineage>
        <taxon>Eukaryota</taxon>
        <taxon>Viridiplantae</taxon>
        <taxon>Chlorophyta</taxon>
        <taxon>Pyramimonadophyceae</taxon>
        <taxon>Pyramimonadales</taxon>
        <taxon>Pyramimonadaceae</taxon>
        <taxon>Cymbomonas</taxon>
    </lineage>
</organism>
<feature type="transmembrane region" description="Helical" evidence="1">
    <location>
        <begin position="68"/>
        <end position="89"/>
    </location>
</feature>
<proteinExistence type="predicted"/>
<dbReference type="Proteomes" id="UP001190700">
    <property type="component" value="Unassembled WGS sequence"/>
</dbReference>
<gene>
    <name evidence="2" type="ORF">CYMTET_14633</name>
</gene>
<evidence type="ECO:0000256" key="1">
    <source>
        <dbReference type="SAM" id="Phobius"/>
    </source>
</evidence>
<evidence type="ECO:0000313" key="2">
    <source>
        <dbReference type="EMBL" id="KAK3277343.1"/>
    </source>
</evidence>
<keyword evidence="1" id="KW-0472">Membrane</keyword>
<accession>A0AAE0GG64</accession>
<comment type="caution">
    <text evidence="2">The sequence shown here is derived from an EMBL/GenBank/DDBJ whole genome shotgun (WGS) entry which is preliminary data.</text>
</comment>
<reference evidence="2 3" key="1">
    <citation type="journal article" date="2015" name="Genome Biol. Evol.">
        <title>Comparative Genomics of a Bacterivorous Green Alga Reveals Evolutionary Causalities and Consequences of Phago-Mixotrophic Mode of Nutrition.</title>
        <authorList>
            <person name="Burns J.A."/>
            <person name="Paasch A."/>
            <person name="Narechania A."/>
            <person name="Kim E."/>
        </authorList>
    </citation>
    <scope>NUCLEOTIDE SEQUENCE [LARGE SCALE GENOMIC DNA]</scope>
    <source>
        <strain evidence="2 3">PLY_AMNH</strain>
    </source>
</reference>